<dbReference type="RefSeq" id="WP_143071016.1">
    <property type="nucleotide sequence ID" value="NZ_FOPC01000001.1"/>
</dbReference>
<dbReference type="EMBL" id="FOPC01000001">
    <property type="protein sequence ID" value="SFG07062.1"/>
    <property type="molecule type" value="Genomic_DNA"/>
</dbReference>
<evidence type="ECO:0000256" key="1">
    <source>
        <dbReference type="SAM" id="SignalP"/>
    </source>
</evidence>
<proteinExistence type="predicted"/>
<dbReference type="AlphaFoldDB" id="A0A1I2NT65"/>
<name>A0A1I2NT65_9BACT</name>
<gene>
    <name evidence="2" type="ORF">SAMN04487988_101298</name>
</gene>
<sequence length="129" mass="14861">MLKILPFVLSFMISAIHFSKAQTVDGVALADIESTYIELTRRGKIFNRNIQLEVDFGQDRSKGRINDSQVTDENGRLVEFNSMVDALNFFDRLGYEYIDRADVGENQPLQYLLRRKKEELDLANSPARE</sequence>
<reference evidence="3" key="1">
    <citation type="submission" date="2016-10" db="EMBL/GenBank/DDBJ databases">
        <authorList>
            <person name="Varghese N."/>
            <person name="Submissions S."/>
        </authorList>
    </citation>
    <scope>NUCLEOTIDE SEQUENCE [LARGE SCALE GENOMIC DNA]</scope>
    <source>
        <strain evidence="3">DSM 19315</strain>
    </source>
</reference>
<accession>A0A1I2NT65</accession>
<dbReference type="OrthoDB" id="5873496at2"/>
<organism evidence="2 3">
    <name type="scientific">Algoriphagus hitonicola</name>
    <dbReference type="NCBI Taxonomy" id="435880"/>
    <lineage>
        <taxon>Bacteria</taxon>
        <taxon>Pseudomonadati</taxon>
        <taxon>Bacteroidota</taxon>
        <taxon>Cytophagia</taxon>
        <taxon>Cytophagales</taxon>
        <taxon>Cyclobacteriaceae</taxon>
        <taxon>Algoriphagus</taxon>
    </lineage>
</organism>
<evidence type="ECO:0000313" key="2">
    <source>
        <dbReference type="EMBL" id="SFG07062.1"/>
    </source>
</evidence>
<keyword evidence="3" id="KW-1185">Reference proteome</keyword>
<keyword evidence="1" id="KW-0732">Signal</keyword>
<feature type="signal peptide" evidence="1">
    <location>
        <begin position="1"/>
        <end position="21"/>
    </location>
</feature>
<protein>
    <submittedName>
        <fullName evidence="2">Uncharacterized protein</fullName>
    </submittedName>
</protein>
<feature type="chain" id="PRO_5011606620" evidence="1">
    <location>
        <begin position="22"/>
        <end position="129"/>
    </location>
</feature>
<evidence type="ECO:0000313" key="3">
    <source>
        <dbReference type="Proteomes" id="UP000199642"/>
    </source>
</evidence>
<dbReference type="Proteomes" id="UP000199642">
    <property type="component" value="Unassembled WGS sequence"/>
</dbReference>
<dbReference type="STRING" id="435880.SAMN04487988_101298"/>